<name>A0A1I8BLW4_MELHA</name>
<dbReference type="InterPro" id="IPR043136">
    <property type="entry name" value="B30.2/SPRY_sf"/>
</dbReference>
<keyword evidence="1" id="KW-1185">Reference proteome</keyword>
<evidence type="ECO:0000313" key="1">
    <source>
        <dbReference type="Proteomes" id="UP000095281"/>
    </source>
</evidence>
<dbReference type="Proteomes" id="UP000095281">
    <property type="component" value="Unplaced"/>
</dbReference>
<protein>
    <submittedName>
        <fullName evidence="2">SPRY domain-containing protein</fullName>
    </submittedName>
</protein>
<organism evidence="1 2">
    <name type="scientific">Meloidogyne hapla</name>
    <name type="common">Root-knot nematode worm</name>
    <dbReference type="NCBI Taxonomy" id="6305"/>
    <lineage>
        <taxon>Eukaryota</taxon>
        <taxon>Metazoa</taxon>
        <taxon>Ecdysozoa</taxon>
        <taxon>Nematoda</taxon>
        <taxon>Chromadorea</taxon>
        <taxon>Rhabditida</taxon>
        <taxon>Tylenchina</taxon>
        <taxon>Tylenchomorpha</taxon>
        <taxon>Tylenchoidea</taxon>
        <taxon>Meloidogynidae</taxon>
        <taxon>Meloidogyninae</taxon>
        <taxon>Meloidogyne</taxon>
    </lineage>
</organism>
<dbReference type="Gene3D" id="2.60.120.920">
    <property type="match status" value="1"/>
</dbReference>
<reference evidence="2" key="1">
    <citation type="submission" date="2016-11" db="UniProtKB">
        <authorList>
            <consortium name="WormBaseParasite"/>
        </authorList>
    </citation>
    <scope>IDENTIFICATION</scope>
</reference>
<evidence type="ECO:0000313" key="2">
    <source>
        <dbReference type="WBParaSite" id="MhA1_Contig3141.frz3.gene3"/>
    </source>
</evidence>
<accession>A0A1I8BLW4</accession>
<proteinExistence type="predicted"/>
<dbReference type="WBParaSite" id="MhA1_Contig3141.frz3.gene3">
    <property type="protein sequence ID" value="MhA1_Contig3141.frz3.gene3"/>
    <property type="gene ID" value="MhA1_Contig3141.frz3.gene3"/>
</dbReference>
<dbReference type="AlphaFoldDB" id="A0A1I8BLW4"/>
<sequence>MKYAHGEFGLSKWIYYGKEERRKYVEFPRYEDVFNNNDIYGCGLVFPPTNKSEKSPYIFFTKNGKKVDRTYFGDYDGFEPFIRLGCCSVEANFGTKPFIYDVNNHYALKQYSDKDYTVEI</sequence>